<dbReference type="AlphaFoldDB" id="A0A8S1LFV0"/>
<evidence type="ECO:0000256" key="3">
    <source>
        <dbReference type="ARBA" id="ARBA00022448"/>
    </source>
</evidence>
<comment type="subcellular location">
    <subcellularLocation>
        <location evidence="1">Mitochondrion inner membrane</location>
        <topology evidence="1">Peripheral membrane protein</topology>
        <orientation evidence="1">Matrix side</orientation>
    </subcellularLocation>
</comment>
<evidence type="ECO:0000256" key="4">
    <source>
        <dbReference type="ARBA" id="ARBA00022660"/>
    </source>
</evidence>
<evidence type="ECO:0000256" key="6">
    <source>
        <dbReference type="ARBA" id="ARBA00022982"/>
    </source>
</evidence>
<dbReference type="Proteomes" id="UP000688137">
    <property type="component" value="Unassembled WGS sequence"/>
</dbReference>
<feature type="compositionally biased region" description="Basic and acidic residues" evidence="9">
    <location>
        <begin position="174"/>
        <end position="189"/>
    </location>
</feature>
<keyword evidence="8" id="KW-0472">Membrane</keyword>
<organism evidence="10 11">
    <name type="scientific">Paramecium primaurelia</name>
    <dbReference type="NCBI Taxonomy" id="5886"/>
    <lineage>
        <taxon>Eukaryota</taxon>
        <taxon>Sar</taxon>
        <taxon>Alveolata</taxon>
        <taxon>Ciliophora</taxon>
        <taxon>Intramacronucleata</taxon>
        <taxon>Oligohymenophorea</taxon>
        <taxon>Peniculida</taxon>
        <taxon>Parameciidae</taxon>
        <taxon>Paramecium</taxon>
    </lineage>
</organism>
<comment type="caution">
    <text evidence="10">The sequence shown here is derived from an EMBL/GenBank/DDBJ whole genome shotgun (WGS) entry which is preliminary data.</text>
</comment>
<dbReference type="PANTHER" id="PTHR12653:SF0">
    <property type="entry name" value="NADH DEHYDROGENASE [UBIQUINONE] 1 ALPHA SUBCOMPLEX SUBUNIT 5"/>
    <property type="match status" value="1"/>
</dbReference>
<keyword evidence="6" id="KW-0249">Electron transport</keyword>
<gene>
    <name evidence="10" type="ORF">PPRIM_AZ9-3.1.T0390198</name>
</gene>
<proteinExistence type="inferred from homology"/>
<reference evidence="10" key="1">
    <citation type="submission" date="2021-01" db="EMBL/GenBank/DDBJ databases">
        <authorList>
            <consortium name="Genoscope - CEA"/>
            <person name="William W."/>
        </authorList>
    </citation>
    <scope>NUCLEOTIDE SEQUENCE</scope>
</reference>
<comment type="similarity">
    <text evidence="2">Belongs to the complex I NDUFA5 subunit family.</text>
</comment>
<evidence type="ECO:0000256" key="7">
    <source>
        <dbReference type="ARBA" id="ARBA00023128"/>
    </source>
</evidence>
<keyword evidence="4" id="KW-0679">Respiratory chain</keyword>
<evidence type="ECO:0000256" key="8">
    <source>
        <dbReference type="ARBA" id="ARBA00023136"/>
    </source>
</evidence>
<dbReference type="PANTHER" id="PTHR12653">
    <property type="entry name" value="NADH-UBIQUINONE OXIDOREDUCTASE 13 KD-B SUBUNIT"/>
    <property type="match status" value="1"/>
</dbReference>
<dbReference type="InterPro" id="IPR006806">
    <property type="entry name" value="NDUFA5"/>
</dbReference>
<evidence type="ECO:0000256" key="1">
    <source>
        <dbReference type="ARBA" id="ARBA00004443"/>
    </source>
</evidence>
<protein>
    <submittedName>
        <fullName evidence="10">Uncharacterized protein</fullName>
    </submittedName>
</protein>
<dbReference type="Pfam" id="PF04716">
    <property type="entry name" value="ETC_C1_NDUFA5"/>
    <property type="match status" value="1"/>
</dbReference>
<dbReference type="GO" id="GO:0022904">
    <property type="term" value="P:respiratory electron transport chain"/>
    <property type="evidence" value="ECO:0007669"/>
    <property type="project" value="InterPro"/>
</dbReference>
<dbReference type="EMBL" id="CAJJDM010000038">
    <property type="protein sequence ID" value="CAD8066610.1"/>
    <property type="molecule type" value="Genomic_DNA"/>
</dbReference>
<feature type="region of interest" description="Disordered" evidence="9">
    <location>
        <begin position="167"/>
        <end position="189"/>
    </location>
</feature>
<keyword evidence="7" id="KW-0496">Mitochondrion</keyword>
<sequence>MIQTFIRLIPKMKFSTKIGSSNVSTGSNTSAKQSNPTPVYLRQYDAKKYEVPSSKIKLTTGYSFLDVEPMPRAKIMKLCYTILDKLKTEIPENVLYRIYTEEKLKYIMRITDEIEDIRQLEEEFGFEQIEFLIQQLAKEVDLVDQMKYYKPWEKTQDDSTFELLRQPHPALKHQRNEKPSREQTKFIGH</sequence>
<evidence type="ECO:0000256" key="2">
    <source>
        <dbReference type="ARBA" id="ARBA00010261"/>
    </source>
</evidence>
<accession>A0A8S1LFV0</accession>
<evidence type="ECO:0000313" key="10">
    <source>
        <dbReference type="EMBL" id="CAD8066610.1"/>
    </source>
</evidence>
<name>A0A8S1LFV0_PARPR</name>
<evidence type="ECO:0000256" key="5">
    <source>
        <dbReference type="ARBA" id="ARBA00022792"/>
    </source>
</evidence>
<keyword evidence="3" id="KW-0813">Transport</keyword>
<evidence type="ECO:0000256" key="9">
    <source>
        <dbReference type="SAM" id="MobiDB-lite"/>
    </source>
</evidence>
<keyword evidence="5" id="KW-0999">Mitochondrion inner membrane</keyword>
<dbReference type="OMA" id="HRLKVCR"/>
<evidence type="ECO:0000313" key="11">
    <source>
        <dbReference type="Proteomes" id="UP000688137"/>
    </source>
</evidence>
<dbReference type="GO" id="GO:0005743">
    <property type="term" value="C:mitochondrial inner membrane"/>
    <property type="evidence" value="ECO:0007669"/>
    <property type="project" value="UniProtKB-SubCell"/>
</dbReference>
<keyword evidence="11" id="KW-1185">Reference proteome</keyword>